<protein>
    <submittedName>
        <fullName evidence="9">Bcl-2-related ovarian killer protein homolog B</fullName>
    </submittedName>
</protein>
<evidence type="ECO:0000313" key="9">
    <source>
        <dbReference type="RefSeq" id="XP_012935794.1"/>
    </source>
</evidence>
<comment type="similarity">
    <text evidence="2">Belongs to the Bcl-2 family.</text>
</comment>
<dbReference type="Gene3D" id="1.10.437.10">
    <property type="entry name" value="Blc2-like"/>
    <property type="match status" value="1"/>
</dbReference>
<evidence type="ECO:0000256" key="3">
    <source>
        <dbReference type="ARBA" id="ARBA00022692"/>
    </source>
</evidence>
<dbReference type="RefSeq" id="XP_012935794.1">
    <property type="nucleotide sequence ID" value="XM_013080340.1"/>
</dbReference>
<evidence type="ECO:0000256" key="5">
    <source>
        <dbReference type="ARBA" id="ARBA00022989"/>
    </source>
</evidence>
<dbReference type="PANTHER" id="PTHR11256:SF48">
    <property type="entry name" value="BCL-2-RELATED OVARIAN KILLER PROTEIN"/>
    <property type="match status" value="1"/>
</dbReference>
<dbReference type="PRINTS" id="PR01862">
    <property type="entry name" value="BCL2FAMILY"/>
</dbReference>
<dbReference type="InterPro" id="IPR046371">
    <property type="entry name" value="Bcl-2_BH1-3"/>
</dbReference>
<organism evidence="8 9">
    <name type="scientific">Aplysia californica</name>
    <name type="common">California sea hare</name>
    <dbReference type="NCBI Taxonomy" id="6500"/>
    <lineage>
        <taxon>Eukaryota</taxon>
        <taxon>Metazoa</taxon>
        <taxon>Spiralia</taxon>
        <taxon>Lophotrochozoa</taxon>
        <taxon>Mollusca</taxon>
        <taxon>Gastropoda</taxon>
        <taxon>Heterobranchia</taxon>
        <taxon>Euthyneura</taxon>
        <taxon>Tectipleura</taxon>
        <taxon>Aplysiida</taxon>
        <taxon>Aplysioidea</taxon>
        <taxon>Aplysiidae</taxon>
        <taxon>Aplysia</taxon>
    </lineage>
</organism>
<keyword evidence="4" id="KW-0053">Apoptosis</keyword>
<accession>A0ABM0ZW69</accession>
<keyword evidence="3" id="KW-0812">Transmembrane</keyword>
<evidence type="ECO:0000256" key="6">
    <source>
        <dbReference type="ARBA" id="ARBA00023136"/>
    </source>
</evidence>
<dbReference type="InterPro" id="IPR036834">
    <property type="entry name" value="Bcl-2-like_sf"/>
</dbReference>
<dbReference type="InterPro" id="IPR026298">
    <property type="entry name" value="Bcl-2_fam"/>
</dbReference>
<dbReference type="PROSITE" id="PS50062">
    <property type="entry name" value="BCL2_FAMILY"/>
    <property type="match status" value="1"/>
</dbReference>
<dbReference type="Proteomes" id="UP000694888">
    <property type="component" value="Unplaced"/>
</dbReference>
<reference evidence="9" key="1">
    <citation type="submission" date="2025-08" db="UniProtKB">
        <authorList>
            <consortium name="RefSeq"/>
        </authorList>
    </citation>
    <scope>IDENTIFICATION</scope>
</reference>
<evidence type="ECO:0000259" key="7">
    <source>
        <dbReference type="SMART" id="SM00337"/>
    </source>
</evidence>
<keyword evidence="6" id="KW-0472">Membrane</keyword>
<dbReference type="SUPFAM" id="SSF56854">
    <property type="entry name" value="Bcl-2 inhibitors of programmed cell death"/>
    <property type="match status" value="1"/>
</dbReference>
<dbReference type="CDD" id="cd06845">
    <property type="entry name" value="Bcl-2_like"/>
    <property type="match status" value="1"/>
</dbReference>
<comment type="subcellular location">
    <subcellularLocation>
        <location evidence="1">Membrane</location>
        <topology evidence="1">Single-pass membrane protein</topology>
    </subcellularLocation>
</comment>
<dbReference type="PANTHER" id="PTHR11256">
    <property type="entry name" value="BCL-2 RELATED"/>
    <property type="match status" value="1"/>
</dbReference>
<keyword evidence="8" id="KW-1185">Reference proteome</keyword>
<evidence type="ECO:0000313" key="8">
    <source>
        <dbReference type="Proteomes" id="UP000694888"/>
    </source>
</evidence>
<proteinExistence type="inferred from homology"/>
<dbReference type="InterPro" id="IPR002475">
    <property type="entry name" value="Bcl2-like"/>
</dbReference>
<evidence type="ECO:0000256" key="1">
    <source>
        <dbReference type="ARBA" id="ARBA00004167"/>
    </source>
</evidence>
<dbReference type="SMART" id="SM00337">
    <property type="entry name" value="BCL"/>
    <property type="match status" value="1"/>
</dbReference>
<evidence type="ECO:0000256" key="4">
    <source>
        <dbReference type="ARBA" id="ARBA00022703"/>
    </source>
</evidence>
<sequence length="185" mass="20757">MPALYKSQNNIYVRHPFHQEIFVSYSNFLKVSVSWICKDYVINKLTSKELMSRKVGLVPSHWPRSIHVIHAGAALENLYPRTYSNVSRKLSMTMSSAKVVRATMTSFLQVLFEGGVTWAKIVSMFAVAGLFAEECSSQGHADFVQEVVDTVVDFTGSALLQWLVVQGGWESFPTRDSEDSGRVSK</sequence>
<evidence type="ECO:0000256" key="2">
    <source>
        <dbReference type="ARBA" id="ARBA00009458"/>
    </source>
</evidence>
<feature type="non-terminal residue" evidence="9">
    <location>
        <position position="185"/>
    </location>
</feature>
<gene>
    <name evidence="9" type="primary">LOC101854628</name>
</gene>
<dbReference type="GeneID" id="101854628"/>
<keyword evidence="5" id="KW-1133">Transmembrane helix</keyword>
<dbReference type="Pfam" id="PF00452">
    <property type="entry name" value="Bcl-2"/>
    <property type="match status" value="1"/>
</dbReference>
<feature type="domain" description="Bcl-2 Bcl-2 homology region 1-3" evidence="7">
    <location>
        <begin position="68"/>
        <end position="169"/>
    </location>
</feature>
<name>A0ABM0ZW69_APLCA</name>